<dbReference type="RefSeq" id="WP_068129121.1">
    <property type="nucleotide sequence ID" value="NZ_CP136964.1"/>
</dbReference>
<organism evidence="1 2">
    <name type="scientific">Nosocomiicoccus massiliensis</name>
    <dbReference type="NCBI Taxonomy" id="1232430"/>
    <lineage>
        <taxon>Bacteria</taxon>
        <taxon>Bacillati</taxon>
        <taxon>Bacillota</taxon>
        <taxon>Bacilli</taxon>
        <taxon>Bacillales</taxon>
        <taxon>Staphylococcaceae</taxon>
        <taxon>Nosocomiicoccus</taxon>
    </lineage>
</organism>
<dbReference type="Proteomes" id="UP000243626">
    <property type="component" value="Chromosome"/>
</dbReference>
<accession>A0AAF1BM59</accession>
<dbReference type="NCBIfam" id="NF040843">
    <property type="entry name" value="SE2200_fam"/>
    <property type="match status" value="1"/>
</dbReference>
<dbReference type="AlphaFoldDB" id="A0AAF1BM59"/>
<evidence type="ECO:0000313" key="1">
    <source>
        <dbReference type="EMBL" id="WOS95719.1"/>
    </source>
</evidence>
<name>A0AAF1BM59_9STAP</name>
<dbReference type="EMBL" id="CP136964">
    <property type="protein sequence ID" value="WOS95719.1"/>
    <property type="molecule type" value="Genomic_DNA"/>
</dbReference>
<dbReference type="KEGG" id="nmy:CJ229_006395"/>
<gene>
    <name evidence="1" type="ORF">CJ229_006395</name>
</gene>
<reference evidence="2" key="1">
    <citation type="submission" date="2017-09" db="EMBL/GenBank/DDBJ databases">
        <title>Bacterial strain isolated from the female urinary microbiota.</title>
        <authorList>
            <person name="Thomas-White K."/>
            <person name="Kumar N."/>
            <person name="Forster S."/>
            <person name="Putonti C."/>
            <person name="Lawley T."/>
            <person name="Wolfe A.J."/>
        </authorList>
    </citation>
    <scope>NUCLEOTIDE SEQUENCE [LARGE SCALE GENOMIC DNA]</scope>
    <source>
        <strain evidence="2">UMB0959</strain>
    </source>
</reference>
<keyword evidence="2" id="KW-1185">Reference proteome</keyword>
<sequence>MKKTIVILGVISALLVAFKLYQDKVNETPNIEY</sequence>
<proteinExistence type="predicted"/>
<protein>
    <submittedName>
        <fullName evidence="1">SE2200 family small protein</fullName>
    </submittedName>
</protein>
<reference evidence="1 2" key="2">
    <citation type="submission" date="2023-10" db="EMBL/GenBank/DDBJ databases">
        <authorList>
            <person name="Choi B."/>
        </authorList>
    </citation>
    <scope>NUCLEOTIDE SEQUENCE [LARGE SCALE GENOMIC DNA]</scope>
    <source>
        <strain evidence="1 2">UMB0959</strain>
    </source>
</reference>
<evidence type="ECO:0000313" key="2">
    <source>
        <dbReference type="Proteomes" id="UP000243626"/>
    </source>
</evidence>